<dbReference type="EMBL" id="CP051774">
    <property type="protein sequence ID" value="QJE98434.1"/>
    <property type="molecule type" value="Genomic_DNA"/>
</dbReference>
<sequence>MSAPAIEDLRRQLREKFPQAHAVSLIKQEEKADEGQPFDPAFFPPGAISEVIGSGVNMLVAGLLGEPEEIAALPDFVLVDGGDCFDPASFTQEACSRLVWVRCSSALEMLKATDLLVRDANIPFVLLDTCGIGRRELSGIPASAWWRLKLAAEASSCRLVVMSPSAQVPCASVRVSLNAKLALEDFEVPRRELISRLRVVPERMRRAT</sequence>
<dbReference type="RefSeq" id="WP_169456920.1">
    <property type="nucleotide sequence ID" value="NZ_CP051774.1"/>
</dbReference>
<evidence type="ECO:0000313" key="1">
    <source>
        <dbReference type="EMBL" id="QJE98434.1"/>
    </source>
</evidence>
<name>A0A858RPJ1_9BACT</name>
<evidence type="ECO:0000313" key="2">
    <source>
        <dbReference type="Proteomes" id="UP000501812"/>
    </source>
</evidence>
<protein>
    <recommendedName>
        <fullName evidence="3">DNA recombination and repair protein Rad51-like C-terminal domain-containing protein</fullName>
    </recommendedName>
</protein>
<dbReference type="Proteomes" id="UP000501812">
    <property type="component" value="Chromosome"/>
</dbReference>
<keyword evidence="2" id="KW-1185">Reference proteome</keyword>
<evidence type="ECO:0008006" key="3">
    <source>
        <dbReference type="Google" id="ProtNLM"/>
    </source>
</evidence>
<dbReference type="AlphaFoldDB" id="A0A858RPJ1"/>
<dbReference type="KEGG" id="luo:HHL09_22480"/>
<proteinExistence type="predicted"/>
<reference evidence="1 2" key="1">
    <citation type="submission" date="2020-04" db="EMBL/GenBank/DDBJ databases">
        <title>Luteolibacter sp. G-1-1-1 isolated from soil.</title>
        <authorList>
            <person name="Dahal R.H."/>
        </authorList>
    </citation>
    <scope>NUCLEOTIDE SEQUENCE [LARGE SCALE GENOMIC DNA]</scope>
    <source>
        <strain evidence="1 2">G-1-1-1</strain>
    </source>
</reference>
<gene>
    <name evidence="1" type="ORF">HHL09_22480</name>
</gene>
<organism evidence="1 2">
    <name type="scientific">Luteolibacter luteus</name>
    <dbReference type="NCBI Taxonomy" id="2728835"/>
    <lineage>
        <taxon>Bacteria</taxon>
        <taxon>Pseudomonadati</taxon>
        <taxon>Verrucomicrobiota</taxon>
        <taxon>Verrucomicrobiia</taxon>
        <taxon>Verrucomicrobiales</taxon>
        <taxon>Verrucomicrobiaceae</taxon>
        <taxon>Luteolibacter</taxon>
    </lineage>
</organism>
<accession>A0A858RPJ1</accession>